<dbReference type="InterPro" id="IPR006094">
    <property type="entry name" value="Oxid_FAD_bind_N"/>
</dbReference>
<keyword evidence="3 5" id="KW-0274">FAD</keyword>
<dbReference type="Pfam" id="PF01565">
    <property type="entry name" value="FAD_binding_4"/>
    <property type="match status" value="1"/>
</dbReference>
<dbReference type="EMBL" id="SMKR01000286">
    <property type="protein sequence ID" value="TDD13060.1"/>
    <property type="molecule type" value="Genomic_DNA"/>
</dbReference>
<evidence type="ECO:0000313" key="8">
    <source>
        <dbReference type="EMBL" id="TDD13060.1"/>
    </source>
</evidence>
<feature type="domain" description="FAD-binding PCMH-type" evidence="7">
    <location>
        <begin position="46"/>
        <end position="225"/>
    </location>
</feature>
<evidence type="ECO:0000256" key="2">
    <source>
        <dbReference type="ARBA" id="ARBA00022630"/>
    </source>
</evidence>
<evidence type="ECO:0000256" key="6">
    <source>
        <dbReference type="PIRSR" id="PIRSR625650-4"/>
    </source>
</evidence>
<dbReference type="PANTHER" id="PTHR46568">
    <property type="entry name" value="ALKYLDIHYDROXYACETONEPHOSPHATE SYNTHASE, PEROXISOMAL"/>
    <property type="match status" value="1"/>
</dbReference>
<accession>A0A4R4WHK7</accession>
<organism evidence="8 9">
    <name type="scientific">Kribbella turkmenica</name>
    <dbReference type="NCBI Taxonomy" id="2530375"/>
    <lineage>
        <taxon>Bacteria</taxon>
        <taxon>Bacillati</taxon>
        <taxon>Actinomycetota</taxon>
        <taxon>Actinomycetes</taxon>
        <taxon>Propionibacteriales</taxon>
        <taxon>Kribbellaceae</taxon>
        <taxon>Kribbella</taxon>
    </lineage>
</organism>
<dbReference type="PROSITE" id="PS51387">
    <property type="entry name" value="FAD_PCMH"/>
    <property type="match status" value="1"/>
</dbReference>
<proteinExistence type="inferred from homology"/>
<dbReference type="GO" id="GO:0008609">
    <property type="term" value="F:alkylglycerone-phosphate synthase activity"/>
    <property type="evidence" value="ECO:0007669"/>
    <property type="project" value="InterPro"/>
</dbReference>
<dbReference type="InterPro" id="IPR036318">
    <property type="entry name" value="FAD-bd_PCMH-like_sf"/>
</dbReference>
<dbReference type="SUPFAM" id="SSF56176">
    <property type="entry name" value="FAD-binding/transporter-associated domain-like"/>
    <property type="match status" value="1"/>
</dbReference>
<keyword evidence="2" id="KW-0285">Flavoprotein</keyword>
<keyword evidence="9" id="KW-1185">Reference proteome</keyword>
<sequence>MCEVRTLITRLREKLAEDAVLEEADVLDDYSHDSWPVATVWSKLGQHPHRPDVVVRVDSAAQVALVLEEATDLGLAVTPRGLGSSVTGQPLPTRGGIVLDLSALVGPPVLHELDRTVTVPAGVRGSDLEAWLNQRGLTLNHFPQSLARSTVGGWIATRATGQFSSRYGGIEDLVTAFTAVLADGTVCQVGQRPRAAMGPDLKQLFIGSEGTLGIVTDVTLKVFAVPETTLVEAFTVPDVDRGVTAMRELIQAGLRPHLLRFYDADEARHALGTADRGLPALFVGHHGHTELTRVEHVAVTRLLVQHGAVSLGPSPVEAWLARRFDFSTVEKLLAQPGGYAETIEVANLWSRIVPMYLELKEQLQPLADEVLGHFSHVYDQGSSLYVILLGQADDDTEALTRLEEIWRRAMEVVVRHNGEVSHHHGGGLARQPWARQSLGSGHVLLQRVKDALDPQHTLNPGKLGLGLTA</sequence>
<dbReference type="InterPro" id="IPR025650">
    <property type="entry name" value="Alkyl-DHAP_Synthase"/>
</dbReference>
<evidence type="ECO:0000256" key="3">
    <source>
        <dbReference type="ARBA" id="ARBA00022827"/>
    </source>
</evidence>
<dbReference type="Gene3D" id="3.30.465.10">
    <property type="match status" value="1"/>
</dbReference>
<evidence type="ECO:0000256" key="5">
    <source>
        <dbReference type="PIRSR" id="PIRSR625650-3"/>
    </source>
</evidence>
<feature type="binding site" evidence="5">
    <location>
        <begin position="209"/>
        <end position="215"/>
    </location>
    <ligand>
        <name>FAD</name>
        <dbReference type="ChEBI" id="CHEBI:57692"/>
    </ligand>
</feature>
<feature type="site" description="Important for enzyme activity" evidence="6">
    <location>
        <position position="260"/>
    </location>
</feature>
<dbReference type="Proteomes" id="UP000295172">
    <property type="component" value="Unassembled WGS sequence"/>
</dbReference>
<dbReference type="InterPro" id="IPR016169">
    <property type="entry name" value="FAD-bd_PCMH_sub2"/>
</dbReference>
<dbReference type="InterPro" id="IPR016166">
    <property type="entry name" value="FAD-bd_PCMH"/>
</dbReference>
<feature type="binding site" evidence="5">
    <location>
        <begin position="79"/>
        <end position="85"/>
    </location>
    <ligand>
        <name>FAD</name>
        <dbReference type="ChEBI" id="CHEBI:57692"/>
    </ligand>
</feature>
<dbReference type="Gene3D" id="3.40.462.40">
    <property type="entry name" value="FAD-linked oxidase, cap domain/gating helix"/>
    <property type="match status" value="1"/>
</dbReference>
<name>A0A4R4WHK7_9ACTN</name>
<feature type="active site" description="Proton donor/acceptor" evidence="4">
    <location>
        <position position="385"/>
    </location>
</feature>
<dbReference type="PANTHER" id="PTHR46568:SF1">
    <property type="entry name" value="ALKYLDIHYDROXYACETONEPHOSPHATE SYNTHASE, PEROXISOMAL"/>
    <property type="match status" value="1"/>
</dbReference>
<comment type="cofactor">
    <cofactor evidence="5">
        <name>FAD</name>
        <dbReference type="ChEBI" id="CHEBI:57692"/>
    </cofactor>
</comment>
<dbReference type="Pfam" id="PF02913">
    <property type="entry name" value="FAD-oxidase_C"/>
    <property type="match status" value="1"/>
</dbReference>
<dbReference type="OrthoDB" id="9811557at2"/>
<reference evidence="8 9" key="1">
    <citation type="submission" date="2019-02" db="EMBL/GenBank/DDBJ databases">
        <title>Draft genome sequences of novel Actinobacteria.</title>
        <authorList>
            <person name="Sahin N."/>
            <person name="Ay H."/>
            <person name="Saygin H."/>
        </authorList>
    </citation>
    <scope>NUCLEOTIDE SEQUENCE [LARGE SCALE GENOMIC DNA]</scope>
    <source>
        <strain evidence="8 9">16K104</strain>
    </source>
</reference>
<evidence type="ECO:0000313" key="9">
    <source>
        <dbReference type="Proteomes" id="UP000295172"/>
    </source>
</evidence>
<protein>
    <submittedName>
        <fullName evidence="8">FAD-binding oxidoreductase</fullName>
    </submittedName>
</protein>
<dbReference type="SUPFAM" id="SSF55103">
    <property type="entry name" value="FAD-linked oxidases, C-terminal domain"/>
    <property type="match status" value="1"/>
</dbReference>
<dbReference type="InterPro" id="IPR004113">
    <property type="entry name" value="FAD-bd_oxidored_4_C"/>
</dbReference>
<comment type="similarity">
    <text evidence="1">Belongs to the FAD-binding oxidoreductase/transferase type 4 family.</text>
</comment>
<dbReference type="GO" id="GO:0071949">
    <property type="term" value="F:FAD binding"/>
    <property type="evidence" value="ECO:0007669"/>
    <property type="project" value="InterPro"/>
</dbReference>
<dbReference type="InterPro" id="IPR016164">
    <property type="entry name" value="FAD-linked_Oxase-like_C"/>
</dbReference>
<dbReference type="GO" id="GO:0008610">
    <property type="term" value="P:lipid biosynthetic process"/>
    <property type="evidence" value="ECO:0007669"/>
    <property type="project" value="InterPro"/>
</dbReference>
<dbReference type="AlphaFoldDB" id="A0A4R4WHK7"/>
<evidence type="ECO:0000256" key="1">
    <source>
        <dbReference type="ARBA" id="ARBA00008000"/>
    </source>
</evidence>
<evidence type="ECO:0000256" key="4">
    <source>
        <dbReference type="PIRSR" id="PIRSR625650-1"/>
    </source>
</evidence>
<evidence type="ECO:0000259" key="7">
    <source>
        <dbReference type="PROSITE" id="PS51387"/>
    </source>
</evidence>
<dbReference type="RefSeq" id="WP_132327330.1">
    <property type="nucleotide sequence ID" value="NZ_SMKR01000286.1"/>
</dbReference>
<gene>
    <name evidence="8" type="ORF">E1218_35025</name>
</gene>
<comment type="caution">
    <text evidence="8">The sequence shown here is derived from an EMBL/GenBank/DDBJ whole genome shotgun (WGS) entry which is preliminary data.</text>
</comment>